<dbReference type="GO" id="GO:0032259">
    <property type="term" value="P:methylation"/>
    <property type="evidence" value="ECO:0007669"/>
    <property type="project" value="UniProtKB-KW"/>
</dbReference>
<dbReference type="RefSeq" id="WP_183625001.1">
    <property type="nucleotide sequence ID" value="NZ_JACHWJ010000003.1"/>
</dbReference>
<dbReference type="EMBL" id="JACHWJ010000003">
    <property type="protein sequence ID" value="MBB2958082.1"/>
    <property type="molecule type" value="Genomic_DNA"/>
</dbReference>
<dbReference type="InterPro" id="IPR014048">
    <property type="entry name" value="MethylDNA_cys_MeTrfase_DNA-bd"/>
</dbReference>
<feature type="domain" description="Methylated-DNA-[protein]-cysteine S-methyltransferase DNA binding" evidence="2">
    <location>
        <begin position="99"/>
        <end position="177"/>
    </location>
</feature>
<dbReference type="InterPro" id="IPR036388">
    <property type="entry name" value="WH-like_DNA-bd_sf"/>
</dbReference>
<dbReference type="Pfam" id="PF01035">
    <property type="entry name" value="DNA_binding_1"/>
    <property type="match status" value="1"/>
</dbReference>
<dbReference type="Proteomes" id="UP000545286">
    <property type="component" value="Unassembled WGS sequence"/>
</dbReference>
<proteinExistence type="predicted"/>
<evidence type="ECO:0000259" key="2">
    <source>
        <dbReference type="Pfam" id="PF01035"/>
    </source>
</evidence>
<accession>A0A7W4YF99</accession>
<evidence type="ECO:0000256" key="1">
    <source>
        <dbReference type="ARBA" id="ARBA00022763"/>
    </source>
</evidence>
<keyword evidence="3" id="KW-0808">Transferase</keyword>
<keyword evidence="4" id="KW-1185">Reference proteome</keyword>
<dbReference type="EC" id="2.1.1.63" evidence="3"/>
<keyword evidence="1" id="KW-0227">DNA damage</keyword>
<gene>
    <name evidence="3" type="ORF">FHX72_002227</name>
</gene>
<dbReference type="GO" id="GO:0006281">
    <property type="term" value="P:DNA repair"/>
    <property type="evidence" value="ECO:0007669"/>
    <property type="project" value="InterPro"/>
</dbReference>
<protein>
    <submittedName>
        <fullName evidence="3">Methylated-DNA-[protein]-cysteine S-methyltransferase</fullName>
        <ecNumber evidence="3">2.1.1.63</ecNumber>
    </submittedName>
</protein>
<reference evidence="3 4" key="1">
    <citation type="submission" date="2020-08" db="EMBL/GenBank/DDBJ databases">
        <title>Sequencing the genomes of 1000 actinobacteria strains.</title>
        <authorList>
            <person name="Klenk H.-P."/>
        </authorList>
    </citation>
    <scope>NUCLEOTIDE SEQUENCE [LARGE SCALE GENOMIC DNA]</scope>
    <source>
        <strain evidence="3 4">DSM 20419</strain>
    </source>
</reference>
<dbReference type="AlphaFoldDB" id="A0A7W4YF99"/>
<keyword evidence="3" id="KW-0489">Methyltransferase</keyword>
<evidence type="ECO:0000313" key="3">
    <source>
        <dbReference type="EMBL" id="MBB2958082.1"/>
    </source>
</evidence>
<comment type="caution">
    <text evidence="3">The sequence shown here is derived from an EMBL/GenBank/DDBJ whole genome shotgun (WGS) entry which is preliminary data.</text>
</comment>
<evidence type="ECO:0000313" key="4">
    <source>
        <dbReference type="Proteomes" id="UP000545286"/>
    </source>
</evidence>
<name>A0A7W4YF99_9MICO</name>
<dbReference type="PANTHER" id="PTHR10815">
    <property type="entry name" value="METHYLATED-DNA--PROTEIN-CYSTEINE METHYLTRANSFERASE"/>
    <property type="match status" value="1"/>
</dbReference>
<organism evidence="3 4">
    <name type="scientific">Pseudoclavibacter helvolus</name>
    <dbReference type="NCBI Taxonomy" id="255205"/>
    <lineage>
        <taxon>Bacteria</taxon>
        <taxon>Bacillati</taxon>
        <taxon>Actinomycetota</taxon>
        <taxon>Actinomycetes</taxon>
        <taxon>Micrococcales</taxon>
        <taxon>Microbacteriaceae</taxon>
        <taxon>Pseudoclavibacter</taxon>
    </lineage>
</organism>
<dbReference type="InterPro" id="IPR036217">
    <property type="entry name" value="MethylDNA_cys_MeTrfase_DNAb"/>
</dbReference>
<dbReference type="NCBIfam" id="TIGR00589">
    <property type="entry name" value="ogt"/>
    <property type="match status" value="1"/>
</dbReference>
<sequence length="188" mass="19653">MAPAPEATTLPLRTLRVGSVELLGEWFSIVKAGDSQAVRAAGFGCPSSLAYSVFGRQSELLETEALDDDDSALAAVRAYDNGDASLLDAIDVHQEGTELRRAMWRAARLVEPGTLASYGDVAAIAGHPRAARAAASACGACLVSLFVPVHRIVRASGKLAGHADDVSVRQALIDHEQAMGMGMSAPVR</sequence>
<dbReference type="Gene3D" id="1.10.10.10">
    <property type="entry name" value="Winged helix-like DNA-binding domain superfamily/Winged helix DNA-binding domain"/>
    <property type="match status" value="1"/>
</dbReference>
<dbReference type="GO" id="GO:0003908">
    <property type="term" value="F:methylated-DNA-[protein]-cysteine S-methyltransferase activity"/>
    <property type="evidence" value="ECO:0007669"/>
    <property type="project" value="UniProtKB-EC"/>
</dbReference>
<dbReference type="SUPFAM" id="SSF46767">
    <property type="entry name" value="Methylated DNA-protein cysteine methyltransferase, C-terminal domain"/>
    <property type="match status" value="1"/>
</dbReference>
<dbReference type="PANTHER" id="PTHR10815:SF13">
    <property type="entry name" value="METHYLATED-DNA--PROTEIN-CYSTEINE METHYLTRANSFERASE"/>
    <property type="match status" value="1"/>
</dbReference>